<keyword evidence="1" id="KW-1133">Transmembrane helix</keyword>
<dbReference type="EMBL" id="CM001219">
    <property type="protein sequence ID" value="KEH36127.1"/>
    <property type="molecule type" value="Genomic_DNA"/>
</dbReference>
<dbReference type="PaxDb" id="3880-AES79471"/>
<evidence type="ECO:0000313" key="2">
    <source>
        <dbReference type="EMBL" id="KEH36127.1"/>
    </source>
</evidence>
<dbReference type="HOGENOM" id="CLU_2870999_0_0_1"/>
<name>A0A072V2N6_MEDTR</name>
<sequence>MELEEDRLSSLPPMNEVIAELLDSFTLHDSISAKIQIRKLRLLFRGIVVLVAMVVILSVVVGPV</sequence>
<reference evidence="2 4" key="2">
    <citation type="journal article" date="2014" name="BMC Genomics">
        <title>An improved genome release (version Mt4.0) for the model legume Medicago truncatula.</title>
        <authorList>
            <person name="Tang H."/>
            <person name="Krishnakumar V."/>
            <person name="Bidwell S."/>
            <person name="Rosen B."/>
            <person name="Chan A."/>
            <person name="Zhou S."/>
            <person name="Gentzbittel L."/>
            <person name="Childs K.L."/>
            <person name="Yandell M."/>
            <person name="Gundlach H."/>
            <person name="Mayer K.F."/>
            <person name="Schwartz D.C."/>
            <person name="Town C.D."/>
        </authorList>
    </citation>
    <scope>GENOME REANNOTATION</scope>
    <source>
        <strain evidence="2">A17</strain>
        <strain evidence="3 4">cv. Jemalong A17</strain>
    </source>
</reference>
<accession>A0A072V2N6</accession>
<dbReference type="AlphaFoldDB" id="A0A072V2N6"/>
<evidence type="ECO:0000313" key="4">
    <source>
        <dbReference type="Proteomes" id="UP000002051"/>
    </source>
</evidence>
<keyword evidence="4" id="KW-1185">Reference proteome</keyword>
<keyword evidence="1 2" id="KW-0812">Transmembrane</keyword>
<evidence type="ECO:0000256" key="1">
    <source>
        <dbReference type="SAM" id="Phobius"/>
    </source>
</evidence>
<gene>
    <name evidence="2" type="ordered locus">MTR_3g111550</name>
</gene>
<reference evidence="2 4" key="1">
    <citation type="journal article" date="2011" name="Nature">
        <title>The Medicago genome provides insight into the evolution of rhizobial symbioses.</title>
        <authorList>
            <person name="Young N.D."/>
            <person name="Debelle F."/>
            <person name="Oldroyd G.E."/>
            <person name="Geurts R."/>
            <person name="Cannon S.B."/>
            <person name="Udvardi M.K."/>
            <person name="Benedito V.A."/>
            <person name="Mayer K.F."/>
            <person name="Gouzy J."/>
            <person name="Schoof H."/>
            <person name="Van de Peer Y."/>
            <person name="Proost S."/>
            <person name="Cook D.R."/>
            <person name="Meyers B.C."/>
            <person name="Spannagl M."/>
            <person name="Cheung F."/>
            <person name="De Mita S."/>
            <person name="Krishnakumar V."/>
            <person name="Gundlach H."/>
            <person name="Zhou S."/>
            <person name="Mudge J."/>
            <person name="Bharti A.K."/>
            <person name="Murray J.D."/>
            <person name="Naoumkina M.A."/>
            <person name="Rosen B."/>
            <person name="Silverstein K.A."/>
            <person name="Tang H."/>
            <person name="Rombauts S."/>
            <person name="Zhao P.X."/>
            <person name="Zhou P."/>
            <person name="Barbe V."/>
            <person name="Bardou P."/>
            <person name="Bechner M."/>
            <person name="Bellec A."/>
            <person name="Berger A."/>
            <person name="Berges H."/>
            <person name="Bidwell S."/>
            <person name="Bisseling T."/>
            <person name="Choisne N."/>
            <person name="Couloux A."/>
            <person name="Denny R."/>
            <person name="Deshpande S."/>
            <person name="Dai X."/>
            <person name="Doyle J.J."/>
            <person name="Dudez A.M."/>
            <person name="Farmer A.D."/>
            <person name="Fouteau S."/>
            <person name="Franken C."/>
            <person name="Gibelin C."/>
            <person name="Gish J."/>
            <person name="Goldstein S."/>
            <person name="Gonzalez A.J."/>
            <person name="Green P.J."/>
            <person name="Hallab A."/>
            <person name="Hartog M."/>
            <person name="Hua A."/>
            <person name="Humphray S.J."/>
            <person name="Jeong D.H."/>
            <person name="Jing Y."/>
            <person name="Jocker A."/>
            <person name="Kenton S.M."/>
            <person name="Kim D.J."/>
            <person name="Klee K."/>
            <person name="Lai H."/>
            <person name="Lang C."/>
            <person name="Lin S."/>
            <person name="Macmil S.L."/>
            <person name="Magdelenat G."/>
            <person name="Matthews L."/>
            <person name="McCorrison J."/>
            <person name="Monaghan E.L."/>
            <person name="Mun J.H."/>
            <person name="Najar F.Z."/>
            <person name="Nicholson C."/>
            <person name="Noirot C."/>
            <person name="O'Bleness M."/>
            <person name="Paule C.R."/>
            <person name="Poulain J."/>
            <person name="Prion F."/>
            <person name="Qin B."/>
            <person name="Qu C."/>
            <person name="Retzel E.F."/>
            <person name="Riddle C."/>
            <person name="Sallet E."/>
            <person name="Samain S."/>
            <person name="Samson N."/>
            <person name="Sanders I."/>
            <person name="Saurat O."/>
            <person name="Scarpelli C."/>
            <person name="Schiex T."/>
            <person name="Segurens B."/>
            <person name="Severin A.J."/>
            <person name="Sherrier D.J."/>
            <person name="Shi R."/>
            <person name="Sims S."/>
            <person name="Singer S.R."/>
            <person name="Sinharoy S."/>
            <person name="Sterck L."/>
            <person name="Viollet A."/>
            <person name="Wang B.B."/>
            <person name="Wang K."/>
            <person name="Wang M."/>
            <person name="Wang X."/>
            <person name="Warfsmann J."/>
            <person name="Weissenbach J."/>
            <person name="White D.D."/>
            <person name="White J.D."/>
            <person name="Wiley G.B."/>
            <person name="Wincker P."/>
            <person name="Xing Y."/>
            <person name="Yang L."/>
            <person name="Yao Z."/>
            <person name="Ying F."/>
            <person name="Zhai J."/>
            <person name="Zhou L."/>
            <person name="Zuber A."/>
            <person name="Denarie J."/>
            <person name="Dixon R.A."/>
            <person name="May G.D."/>
            <person name="Schwartz D.C."/>
            <person name="Rogers J."/>
            <person name="Quetier F."/>
            <person name="Town C.D."/>
            <person name="Roe B.A."/>
        </authorList>
    </citation>
    <scope>NUCLEOTIDE SEQUENCE [LARGE SCALE GENOMIC DNA]</scope>
    <source>
        <strain evidence="2">A17</strain>
        <strain evidence="3 4">cv. Jemalong A17</strain>
    </source>
</reference>
<dbReference type="EnsemblPlants" id="KEH36127">
    <property type="protein sequence ID" value="KEH36127"/>
    <property type="gene ID" value="MTR_3g111550"/>
</dbReference>
<proteinExistence type="predicted"/>
<evidence type="ECO:0000313" key="3">
    <source>
        <dbReference type="EnsemblPlants" id="KEH36127"/>
    </source>
</evidence>
<dbReference type="Proteomes" id="UP000002051">
    <property type="component" value="Chromosome 3"/>
</dbReference>
<protein>
    <submittedName>
        <fullName evidence="2">Transmembrane protein, putative</fullName>
    </submittedName>
</protein>
<keyword evidence="1" id="KW-0472">Membrane</keyword>
<reference evidence="3" key="3">
    <citation type="submission" date="2015-04" db="UniProtKB">
        <authorList>
            <consortium name="EnsemblPlants"/>
        </authorList>
    </citation>
    <scope>IDENTIFICATION</scope>
    <source>
        <strain evidence="3">cv. Jemalong A17</strain>
    </source>
</reference>
<feature type="transmembrane region" description="Helical" evidence="1">
    <location>
        <begin position="42"/>
        <end position="61"/>
    </location>
</feature>
<organism evidence="2 4">
    <name type="scientific">Medicago truncatula</name>
    <name type="common">Barrel medic</name>
    <name type="synonym">Medicago tribuloides</name>
    <dbReference type="NCBI Taxonomy" id="3880"/>
    <lineage>
        <taxon>Eukaryota</taxon>
        <taxon>Viridiplantae</taxon>
        <taxon>Streptophyta</taxon>
        <taxon>Embryophyta</taxon>
        <taxon>Tracheophyta</taxon>
        <taxon>Spermatophyta</taxon>
        <taxon>Magnoliopsida</taxon>
        <taxon>eudicotyledons</taxon>
        <taxon>Gunneridae</taxon>
        <taxon>Pentapetalae</taxon>
        <taxon>rosids</taxon>
        <taxon>fabids</taxon>
        <taxon>Fabales</taxon>
        <taxon>Fabaceae</taxon>
        <taxon>Papilionoideae</taxon>
        <taxon>50 kb inversion clade</taxon>
        <taxon>NPAAA clade</taxon>
        <taxon>Hologalegina</taxon>
        <taxon>IRL clade</taxon>
        <taxon>Trifolieae</taxon>
        <taxon>Medicago</taxon>
    </lineage>
</organism>